<evidence type="ECO:0000313" key="3">
    <source>
        <dbReference type="Proteomes" id="UP001199044"/>
    </source>
</evidence>
<dbReference type="RefSeq" id="WP_068712681.1">
    <property type="nucleotide sequence ID" value="NZ_AP014635.1"/>
</dbReference>
<name>A0ABS7YGL2_9VIBR</name>
<dbReference type="Pfam" id="PF00300">
    <property type="entry name" value="His_Phos_1"/>
    <property type="match status" value="1"/>
</dbReference>
<organism evidence="2 3">
    <name type="scientific">Vibrio tritonius</name>
    <dbReference type="NCBI Taxonomy" id="1435069"/>
    <lineage>
        <taxon>Bacteria</taxon>
        <taxon>Pseudomonadati</taxon>
        <taxon>Pseudomonadota</taxon>
        <taxon>Gammaproteobacteria</taxon>
        <taxon>Vibrionales</taxon>
        <taxon>Vibrionaceae</taxon>
        <taxon>Vibrio</taxon>
    </lineage>
</organism>
<dbReference type="SMART" id="SM00855">
    <property type="entry name" value="PGAM"/>
    <property type="match status" value="1"/>
</dbReference>
<comment type="caution">
    <text evidence="2">The sequence shown here is derived from an EMBL/GenBank/DDBJ whole genome shotgun (WGS) entry which is preliminary data.</text>
</comment>
<dbReference type="NCBIfam" id="TIGR00249">
    <property type="entry name" value="sixA"/>
    <property type="match status" value="1"/>
</dbReference>
<dbReference type="InterPro" id="IPR013078">
    <property type="entry name" value="His_Pase_superF_clade-1"/>
</dbReference>
<dbReference type="PANTHER" id="PTHR20935:SF1">
    <property type="entry name" value="SLL1549 PROTEIN"/>
    <property type="match status" value="1"/>
</dbReference>
<evidence type="ECO:0000313" key="2">
    <source>
        <dbReference type="EMBL" id="MCA2014806.1"/>
    </source>
</evidence>
<reference evidence="3" key="1">
    <citation type="submission" date="2023-07" db="EMBL/GenBank/DDBJ databases">
        <title>Molecular identification of indigenous halophilic bacteria isolated from red sea cost, biodegradation of synthetic dyes and assessment of degraded metabolite toxicity.</title>
        <authorList>
            <person name="Chaieb K."/>
            <person name="Altayb H.N."/>
        </authorList>
    </citation>
    <scope>NUCLEOTIDE SEQUENCE [LARGE SCALE GENOMIC DNA]</scope>
    <source>
        <strain evidence="3">K20</strain>
    </source>
</reference>
<dbReference type="Gene3D" id="3.40.50.1240">
    <property type="entry name" value="Phosphoglycerate mutase-like"/>
    <property type="match status" value="1"/>
</dbReference>
<dbReference type="CDD" id="cd07067">
    <property type="entry name" value="HP_PGM_like"/>
    <property type="match status" value="1"/>
</dbReference>
<evidence type="ECO:0000256" key="1">
    <source>
        <dbReference type="ARBA" id="ARBA00022801"/>
    </source>
</evidence>
<keyword evidence="3" id="KW-1185">Reference proteome</keyword>
<dbReference type="InterPro" id="IPR051021">
    <property type="entry name" value="Mito_Ser/Thr_phosphatase"/>
</dbReference>
<dbReference type="InterPro" id="IPR029033">
    <property type="entry name" value="His_PPase_superfam"/>
</dbReference>
<gene>
    <name evidence="2" type="primary">sixA</name>
    <name evidence="2" type="ORF">LDJ79_01705</name>
</gene>
<keyword evidence="1" id="KW-0378">Hydrolase</keyword>
<dbReference type="SUPFAM" id="SSF53254">
    <property type="entry name" value="Phosphoglycerate mutase-like"/>
    <property type="match status" value="1"/>
</dbReference>
<dbReference type="EMBL" id="JAIWIU010000010">
    <property type="protein sequence ID" value="MCA2014806.1"/>
    <property type="molecule type" value="Genomic_DNA"/>
</dbReference>
<sequence length="155" mass="17204">MKIFIMRHGEAESLAQSDDQRALTERGQNDSVVVAQACVSEHGPVVFDKVLVSPYLRAQQTWDAISAHFSAHSVENCDDITPYGQAENVHDYLLAIAEHESLENILIVSHLPLVGYLVSEFVADLPAPMFTTSSLYCVDYQIDSQVGEVLWSVRP</sequence>
<dbReference type="Proteomes" id="UP001199044">
    <property type="component" value="Unassembled WGS sequence"/>
</dbReference>
<accession>A0ABS7YGL2</accession>
<proteinExistence type="predicted"/>
<protein>
    <submittedName>
        <fullName evidence="2">Phosphohistidine phosphatase SixA</fullName>
    </submittedName>
</protein>
<dbReference type="PANTHER" id="PTHR20935">
    <property type="entry name" value="PHOSPHOGLYCERATE MUTASE-RELATED"/>
    <property type="match status" value="1"/>
</dbReference>
<dbReference type="InterPro" id="IPR004449">
    <property type="entry name" value="SixA"/>
</dbReference>